<dbReference type="EMBL" id="JACOQK010000001">
    <property type="protein sequence ID" value="MBC5786781.1"/>
    <property type="molecule type" value="Genomic_DNA"/>
</dbReference>
<organism evidence="1 2">
    <name type="scientific">Clostridium facile</name>
    <dbReference type="NCBI Taxonomy" id="2763035"/>
    <lineage>
        <taxon>Bacteria</taxon>
        <taxon>Bacillati</taxon>
        <taxon>Bacillota</taxon>
        <taxon>Clostridia</taxon>
        <taxon>Eubacteriales</taxon>
        <taxon>Clostridiaceae</taxon>
        <taxon>Clostridium</taxon>
    </lineage>
</organism>
<evidence type="ECO:0000313" key="2">
    <source>
        <dbReference type="Proteomes" id="UP000649151"/>
    </source>
</evidence>
<dbReference type="RefSeq" id="WP_186996009.1">
    <property type="nucleotide sequence ID" value="NZ_JACOQK010000001.1"/>
</dbReference>
<evidence type="ECO:0000313" key="1">
    <source>
        <dbReference type="EMBL" id="MBC5786781.1"/>
    </source>
</evidence>
<proteinExistence type="predicted"/>
<accession>A0ABR7INS6</accession>
<dbReference type="Proteomes" id="UP000649151">
    <property type="component" value="Unassembled WGS sequence"/>
</dbReference>
<gene>
    <name evidence="1" type="ORF">H8Z77_01930</name>
</gene>
<evidence type="ECO:0008006" key="3">
    <source>
        <dbReference type="Google" id="ProtNLM"/>
    </source>
</evidence>
<comment type="caution">
    <text evidence="1">The sequence shown here is derived from an EMBL/GenBank/DDBJ whole genome shotgun (WGS) entry which is preliminary data.</text>
</comment>
<protein>
    <recommendedName>
        <fullName evidence="3">Double zinc ribbon</fullName>
    </recommendedName>
</protein>
<reference evidence="1 2" key="1">
    <citation type="submission" date="2020-08" db="EMBL/GenBank/DDBJ databases">
        <title>Genome public.</title>
        <authorList>
            <person name="Liu C."/>
            <person name="Sun Q."/>
        </authorList>
    </citation>
    <scope>NUCLEOTIDE SEQUENCE [LARGE SCALE GENOMIC DNA]</scope>
    <source>
        <strain evidence="1 2">NSJ-27</strain>
    </source>
</reference>
<keyword evidence="2" id="KW-1185">Reference proteome</keyword>
<name>A0ABR7INS6_9CLOT</name>
<sequence length="264" mass="29304">MKIEKFETTVEETMSLNEESIDIQTILPILHDGDLLEFESEIDSQENHKIRVYCHNKHIGYLKSGLTTYIVNFVESHENCDIEGEILKITGGENGLNYGCKICVELKCYDEEKNSKTQNKIDQLPETFCVKCGNKFRGNFCTKCGTPSYFNTPKSASNVPVKSTAPLQVNVIQQNAIVNNQFGPSIVCPVCGAKNIEISLQQVSSKTAKKRNSIIRSAGRGGMILMTGGLWALTPKADGKEKTKVKNGKFAICQSCGHSWEIKK</sequence>